<organism evidence="1 2">
    <name type="scientific">Candidatus Curtissbacteria bacterium RIFCSPHIGHO2_02_FULL_42_15</name>
    <dbReference type="NCBI Taxonomy" id="1797716"/>
    <lineage>
        <taxon>Bacteria</taxon>
        <taxon>Candidatus Curtissiibacteriota</taxon>
    </lineage>
</organism>
<accession>A0A1F5GIQ6</accession>
<proteinExistence type="predicted"/>
<name>A0A1F5GIQ6_9BACT</name>
<evidence type="ECO:0000313" key="1">
    <source>
        <dbReference type="EMBL" id="OGD91766.1"/>
    </source>
</evidence>
<dbReference type="Proteomes" id="UP000177124">
    <property type="component" value="Unassembled WGS sequence"/>
</dbReference>
<evidence type="ECO:0000313" key="2">
    <source>
        <dbReference type="Proteomes" id="UP000177124"/>
    </source>
</evidence>
<dbReference type="EMBL" id="MFBF01000011">
    <property type="protein sequence ID" value="OGD91766.1"/>
    <property type="molecule type" value="Genomic_DNA"/>
</dbReference>
<gene>
    <name evidence="1" type="ORF">A3D07_02380</name>
</gene>
<sequence>MVETVTPNIDITFKGNKGHPERVIQGLFRVGGPYLNLPSEIPFDAQRSARELIGLYKPHIAKHGENSVAQLCPSKHNFEALTKKGLDLVYQQQRTKVKATFLINTIDQLKGLFEVLDDNPAIRVFMHGESNCTRVRVNLNPLREKLNSWVNSFDGKHQQESQ</sequence>
<reference evidence="1 2" key="1">
    <citation type="journal article" date="2016" name="Nat. Commun.">
        <title>Thousands of microbial genomes shed light on interconnected biogeochemical processes in an aquifer system.</title>
        <authorList>
            <person name="Anantharaman K."/>
            <person name="Brown C.T."/>
            <person name="Hug L.A."/>
            <person name="Sharon I."/>
            <person name="Castelle C.J."/>
            <person name="Probst A.J."/>
            <person name="Thomas B.C."/>
            <person name="Singh A."/>
            <person name="Wilkins M.J."/>
            <person name="Karaoz U."/>
            <person name="Brodie E.L."/>
            <person name="Williams K.H."/>
            <person name="Hubbard S.S."/>
            <person name="Banfield J.F."/>
        </authorList>
    </citation>
    <scope>NUCLEOTIDE SEQUENCE [LARGE SCALE GENOMIC DNA]</scope>
</reference>
<comment type="caution">
    <text evidence="1">The sequence shown here is derived from an EMBL/GenBank/DDBJ whole genome shotgun (WGS) entry which is preliminary data.</text>
</comment>
<dbReference type="AlphaFoldDB" id="A0A1F5GIQ6"/>
<protein>
    <submittedName>
        <fullName evidence="1">Uncharacterized protein</fullName>
    </submittedName>
</protein>